<feature type="coiled-coil region" evidence="1">
    <location>
        <begin position="235"/>
        <end position="269"/>
    </location>
</feature>
<proteinExistence type="predicted"/>
<reference evidence="4" key="1">
    <citation type="submission" date="2016-11" db="EMBL/GenBank/DDBJ databases">
        <authorList>
            <person name="Varghese N."/>
            <person name="Submissions S."/>
        </authorList>
    </citation>
    <scope>NUCLEOTIDE SEQUENCE [LARGE SCALE GENOMIC DNA]</scope>
    <source>
        <strain evidence="4">DSM 21264</strain>
    </source>
</reference>
<sequence length="399" mass="46013">MVRDFTVKKTIFAKHLYYEYAVINAEIERKISMKPLLEKLKTKSRPILLGLAGIASASVIPIWQIYFVETSDVTLEITGIQRIESDHLKTTLDTDELQLLEPYIPEQLRYEYNPQGEKGDKIDYPEFTVSTLTDAYNAARQDLKNIAETRAKLEQYIATINAYLDPKDHEHQLSEFRVSEMKQWTLSNYIDDSEAHYYEQQVLTITRNYAELKFTGKQTPQFNLPALKFLLSDVRDDLGEVIKQNNHRLEQLRDNIRGIEAQLNKLKAEKYHQYSYFTLDVVAGNTGRVSTSLRPVALMRVQISDNNYVDVRLLMEDYQNNAELPPASTKVLHYRSAELNHLPNDDRTLVNTFWGSTGLARIVTLDTGEHIYASNTIAFADNQNQKVMVDRLKKAAGYF</sequence>
<dbReference type="EMBL" id="FQUH01000033">
    <property type="protein sequence ID" value="SHG15793.1"/>
    <property type="molecule type" value="Genomic_DNA"/>
</dbReference>
<dbReference type="Proteomes" id="UP000184159">
    <property type="component" value="Unassembled WGS sequence"/>
</dbReference>
<evidence type="ECO:0000256" key="2">
    <source>
        <dbReference type="SAM" id="Phobius"/>
    </source>
</evidence>
<keyword evidence="2" id="KW-0472">Membrane</keyword>
<protein>
    <submittedName>
        <fullName evidence="3">Uncharacterized protein</fullName>
    </submittedName>
</protein>
<feature type="transmembrane region" description="Helical" evidence="2">
    <location>
        <begin position="47"/>
        <end position="66"/>
    </location>
</feature>
<keyword evidence="2" id="KW-0812">Transmembrane</keyword>
<dbReference type="AlphaFoldDB" id="A0A1M5HIK5"/>
<name>A0A1M5HIK5_VIBGA</name>
<keyword evidence="2" id="KW-1133">Transmembrane helix</keyword>
<keyword evidence="1" id="KW-0175">Coiled coil</keyword>
<evidence type="ECO:0000313" key="4">
    <source>
        <dbReference type="Proteomes" id="UP000184159"/>
    </source>
</evidence>
<gene>
    <name evidence="3" type="ORF">SAMN02745781_04112</name>
</gene>
<organism evidence="3 4">
    <name type="scientific">Vibrio gazogenes DSM 21264 = NBRC 103151</name>
    <dbReference type="NCBI Taxonomy" id="1123492"/>
    <lineage>
        <taxon>Bacteria</taxon>
        <taxon>Pseudomonadati</taxon>
        <taxon>Pseudomonadota</taxon>
        <taxon>Gammaproteobacteria</taxon>
        <taxon>Vibrionales</taxon>
        <taxon>Vibrionaceae</taxon>
        <taxon>Vibrio</taxon>
    </lineage>
</organism>
<evidence type="ECO:0000313" key="3">
    <source>
        <dbReference type="EMBL" id="SHG15793.1"/>
    </source>
</evidence>
<evidence type="ECO:0000256" key="1">
    <source>
        <dbReference type="SAM" id="Coils"/>
    </source>
</evidence>
<accession>A0A1M5HIK5</accession>
<keyword evidence="4" id="KW-1185">Reference proteome</keyword>